<organism evidence="1 2">
    <name type="scientific">Eumeta variegata</name>
    <name type="common">Bagworm moth</name>
    <name type="synonym">Eumeta japonica</name>
    <dbReference type="NCBI Taxonomy" id="151549"/>
    <lineage>
        <taxon>Eukaryota</taxon>
        <taxon>Metazoa</taxon>
        <taxon>Ecdysozoa</taxon>
        <taxon>Arthropoda</taxon>
        <taxon>Hexapoda</taxon>
        <taxon>Insecta</taxon>
        <taxon>Pterygota</taxon>
        <taxon>Neoptera</taxon>
        <taxon>Endopterygota</taxon>
        <taxon>Lepidoptera</taxon>
        <taxon>Glossata</taxon>
        <taxon>Ditrysia</taxon>
        <taxon>Tineoidea</taxon>
        <taxon>Psychidae</taxon>
        <taxon>Oiketicinae</taxon>
        <taxon>Eumeta</taxon>
    </lineage>
</organism>
<proteinExistence type="predicted"/>
<dbReference type="AlphaFoldDB" id="A0A4C1W4C6"/>
<evidence type="ECO:0000313" key="2">
    <source>
        <dbReference type="Proteomes" id="UP000299102"/>
    </source>
</evidence>
<sequence length="121" mass="13161">MTKPVTNGLVACYPKHEACGTIWAKNSVVNSLVNNIEPSTSGLEKLHPNRRATATRRELSFIDVPKLGEGSACNRAPDPEVRAALRLALLVASGASFNSRTSVVLYIPNVLSTRRFRNVMV</sequence>
<accession>A0A4C1W4C6</accession>
<dbReference type="Proteomes" id="UP000299102">
    <property type="component" value="Unassembled WGS sequence"/>
</dbReference>
<comment type="caution">
    <text evidence="1">The sequence shown here is derived from an EMBL/GenBank/DDBJ whole genome shotgun (WGS) entry which is preliminary data.</text>
</comment>
<dbReference type="EMBL" id="BGZK01000478">
    <property type="protein sequence ID" value="GBP46188.1"/>
    <property type="molecule type" value="Genomic_DNA"/>
</dbReference>
<protein>
    <submittedName>
        <fullName evidence="1">Uncharacterized protein</fullName>
    </submittedName>
</protein>
<evidence type="ECO:0000313" key="1">
    <source>
        <dbReference type="EMBL" id="GBP46188.1"/>
    </source>
</evidence>
<gene>
    <name evidence="1" type="ORF">EVAR_24595_1</name>
</gene>
<reference evidence="1 2" key="1">
    <citation type="journal article" date="2019" name="Commun. Biol.">
        <title>The bagworm genome reveals a unique fibroin gene that provides high tensile strength.</title>
        <authorList>
            <person name="Kono N."/>
            <person name="Nakamura H."/>
            <person name="Ohtoshi R."/>
            <person name="Tomita M."/>
            <person name="Numata K."/>
            <person name="Arakawa K."/>
        </authorList>
    </citation>
    <scope>NUCLEOTIDE SEQUENCE [LARGE SCALE GENOMIC DNA]</scope>
</reference>
<keyword evidence="2" id="KW-1185">Reference proteome</keyword>
<name>A0A4C1W4C6_EUMVA</name>